<dbReference type="Proteomes" id="UP000827517">
    <property type="component" value="Segment"/>
</dbReference>
<dbReference type="EMBL" id="MZ501267">
    <property type="protein sequence ID" value="QZA70705.1"/>
    <property type="molecule type" value="Genomic_DNA"/>
</dbReference>
<protein>
    <submittedName>
        <fullName evidence="1">Uncharacterized protein</fullName>
    </submittedName>
</protein>
<dbReference type="KEGG" id="vg:77944110"/>
<name>A0AAE7X124_9CAUD</name>
<sequence>MIGKKVLYTCDGKGGSYELVGVAEGGIVVNKRHNYVELGKSTGAGLSRGESINVFRSKLGGISFTVTDTAQYVPFTPKVVYKDTITGKLFHRESEDFATRMLLVAE</sequence>
<accession>A0AAE7X124</accession>
<keyword evidence="2" id="KW-1185">Reference proteome</keyword>
<dbReference type="GeneID" id="77944110"/>
<gene>
    <name evidence="1" type="primary">231</name>
    <name evidence="1" type="ORF">AH04_231</name>
</gene>
<evidence type="ECO:0000313" key="1">
    <source>
        <dbReference type="EMBL" id="QZA70705.1"/>
    </source>
</evidence>
<evidence type="ECO:0000313" key="2">
    <source>
        <dbReference type="Proteomes" id="UP000827517"/>
    </source>
</evidence>
<proteinExistence type="predicted"/>
<organism evidence="1 2">
    <name type="scientific">Erwinia phage AH04</name>
    <dbReference type="NCBI Taxonomy" id="2869569"/>
    <lineage>
        <taxon>Viruses</taxon>
        <taxon>Duplodnaviria</taxon>
        <taxon>Heunggongvirae</taxon>
        <taxon>Uroviricota</taxon>
        <taxon>Caudoviricetes</taxon>
        <taxon>Chimalliviridae</taxon>
        <taxon>Meadowvirus</taxon>
        <taxon>Meadowvirus AH04</taxon>
    </lineage>
</organism>
<reference evidence="1" key="1">
    <citation type="submission" date="2021-07" db="EMBL/GenBank/DDBJ databases">
        <authorList>
            <person name="Roth S.J."/>
            <person name="Krukonis G.P."/>
            <person name="Delesalle V.A."/>
        </authorList>
    </citation>
    <scope>NUCLEOTIDE SEQUENCE</scope>
</reference>
<dbReference type="RefSeq" id="YP_010667985.1">
    <property type="nucleotide sequence ID" value="NC_070952.1"/>
</dbReference>